<accession>A0A6P6AEL7</accession>
<dbReference type="GeneID" id="111308896"/>
<dbReference type="InterPro" id="IPR037171">
    <property type="entry name" value="NagB/RpiA_transferase-like"/>
</dbReference>
<dbReference type="Pfam" id="PF01182">
    <property type="entry name" value="Glucosamine_iso"/>
    <property type="match status" value="1"/>
</dbReference>
<keyword evidence="4" id="KW-0378">Hydrolase</keyword>
<dbReference type="GO" id="GO:0005975">
    <property type="term" value="P:carbohydrate metabolic process"/>
    <property type="evidence" value="ECO:0007669"/>
    <property type="project" value="InterPro"/>
</dbReference>
<dbReference type="AlphaFoldDB" id="A0A6P6AEL7"/>
<evidence type="ECO:0000259" key="6">
    <source>
        <dbReference type="Pfam" id="PF01182"/>
    </source>
</evidence>
<protein>
    <recommendedName>
        <fullName evidence="5">Probable 6-phosphogluconolactonase</fullName>
        <ecNumber evidence="5">3.1.1.31</ecNumber>
    </recommendedName>
</protein>
<dbReference type="NCBIfam" id="TIGR01198">
    <property type="entry name" value="pgl"/>
    <property type="match status" value="1"/>
</dbReference>
<dbReference type="Gene3D" id="3.40.50.1360">
    <property type="match status" value="1"/>
</dbReference>
<dbReference type="PANTHER" id="PTHR11054">
    <property type="entry name" value="6-PHOSPHOGLUCONOLACTONASE"/>
    <property type="match status" value="1"/>
</dbReference>
<dbReference type="FunFam" id="3.40.50.1360:FF:000009">
    <property type="entry name" value="Probable 6-phosphogluconolactonase"/>
    <property type="match status" value="1"/>
</dbReference>
<gene>
    <name evidence="8" type="primary">LOC111308896</name>
</gene>
<dbReference type="OrthoDB" id="432544at2759"/>
<name>A0A6P6AEL7_DURZI</name>
<evidence type="ECO:0000313" key="7">
    <source>
        <dbReference type="Proteomes" id="UP000515121"/>
    </source>
</evidence>
<proteinExistence type="inferred from homology"/>
<dbReference type="InterPro" id="IPR005900">
    <property type="entry name" value="6-phosphogluconolactonase_DevB"/>
</dbReference>
<feature type="domain" description="Glucosamine/galactosamine-6-phosphate isomerase" evidence="6">
    <location>
        <begin position="83"/>
        <end position="312"/>
    </location>
</feature>
<dbReference type="UniPathway" id="UPA00115"/>
<organism evidence="7 8">
    <name type="scientific">Durio zibethinus</name>
    <name type="common">Durian</name>
    <dbReference type="NCBI Taxonomy" id="66656"/>
    <lineage>
        <taxon>Eukaryota</taxon>
        <taxon>Viridiplantae</taxon>
        <taxon>Streptophyta</taxon>
        <taxon>Embryophyta</taxon>
        <taxon>Tracheophyta</taxon>
        <taxon>Spermatophyta</taxon>
        <taxon>Magnoliopsida</taxon>
        <taxon>eudicotyledons</taxon>
        <taxon>Gunneridae</taxon>
        <taxon>Pentapetalae</taxon>
        <taxon>rosids</taxon>
        <taxon>malvids</taxon>
        <taxon>Malvales</taxon>
        <taxon>Malvaceae</taxon>
        <taxon>Helicteroideae</taxon>
        <taxon>Durio</taxon>
    </lineage>
</organism>
<dbReference type="SUPFAM" id="SSF100950">
    <property type="entry name" value="NagB/RpiA/CoA transferase-like"/>
    <property type="match status" value="1"/>
</dbReference>
<evidence type="ECO:0000256" key="4">
    <source>
        <dbReference type="ARBA" id="ARBA00022801"/>
    </source>
</evidence>
<comment type="pathway">
    <text evidence="2">Carbohydrate degradation; pentose phosphate pathway; D-ribulose 5-phosphate from D-glucose 6-phosphate (oxidative stage): step 2/3.</text>
</comment>
<dbReference type="EC" id="3.1.1.31" evidence="5"/>
<evidence type="ECO:0000256" key="3">
    <source>
        <dbReference type="ARBA" id="ARBA00010662"/>
    </source>
</evidence>
<dbReference type="GO" id="GO:0006098">
    <property type="term" value="P:pentose-phosphate shunt"/>
    <property type="evidence" value="ECO:0007669"/>
    <property type="project" value="UniProtKB-UniPathway"/>
</dbReference>
<evidence type="ECO:0000313" key="8">
    <source>
        <dbReference type="RefSeq" id="XP_022763310.1"/>
    </source>
</evidence>
<dbReference type="GO" id="GO:0005737">
    <property type="term" value="C:cytoplasm"/>
    <property type="evidence" value="ECO:0007669"/>
    <property type="project" value="UniProtKB-ARBA"/>
</dbReference>
<dbReference type="GO" id="GO:0017057">
    <property type="term" value="F:6-phosphogluconolactonase activity"/>
    <property type="evidence" value="ECO:0007669"/>
    <property type="project" value="UniProtKB-EC"/>
</dbReference>
<reference evidence="8" key="1">
    <citation type="submission" date="2025-08" db="UniProtKB">
        <authorList>
            <consortium name="RefSeq"/>
        </authorList>
    </citation>
    <scope>IDENTIFICATION</scope>
    <source>
        <tissue evidence="8">Fruit stalk</tissue>
    </source>
</reference>
<dbReference type="KEGG" id="dzi:111308896"/>
<dbReference type="InterPro" id="IPR006148">
    <property type="entry name" value="Glc/Gal-6P_isomerase"/>
</dbReference>
<evidence type="ECO:0000256" key="1">
    <source>
        <dbReference type="ARBA" id="ARBA00000832"/>
    </source>
</evidence>
<dbReference type="CDD" id="cd01400">
    <property type="entry name" value="6PGL"/>
    <property type="match status" value="1"/>
</dbReference>
<dbReference type="Proteomes" id="UP000515121">
    <property type="component" value="Unplaced"/>
</dbReference>
<keyword evidence="7" id="KW-1185">Reference proteome</keyword>
<comment type="similarity">
    <text evidence="3 5">Belongs to the glucosamine/galactosamine-6-phosphate isomerase family. 6-phosphogluconolactonase subfamily.</text>
</comment>
<comment type="catalytic activity">
    <reaction evidence="1 5">
        <text>6-phospho-D-glucono-1,5-lactone + H2O = 6-phospho-D-gluconate + H(+)</text>
        <dbReference type="Rhea" id="RHEA:12556"/>
        <dbReference type="ChEBI" id="CHEBI:15377"/>
        <dbReference type="ChEBI" id="CHEBI:15378"/>
        <dbReference type="ChEBI" id="CHEBI:57955"/>
        <dbReference type="ChEBI" id="CHEBI:58759"/>
        <dbReference type="EC" id="3.1.1.31"/>
    </reaction>
</comment>
<dbReference type="InterPro" id="IPR039104">
    <property type="entry name" value="6PGL"/>
</dbReference>
<dbReference type="RefSeq" id="XP_022763310.1">
    <property type="nucleotide sequence ID" value="XM_022907575.1"/>
</dbReference>
<evidence type="ECO:0000256" key="5">
    <source>
        <dbReference type="RuleBase" id="RU365095"/>
    </source>
</evidence>
<sequence length="322" mass="34892">MASSPFHFSTPLRTLFSSASHRRLPCIPIQASLFRQPLTHKTLAISTGIRGVPGSGRFCWRAKASMAGTATEKGKGKVEVFDSEEDLSVSLAKYTADLADKFSKEKGTFTVVLSGGSLIKSLRKLVESPYIDSVDWSTWRVFWVDERVVPKNHVDSNYKLAFDGFLSKVTILPGNVYAINDALPAEGAADDYETCLRHLVESGVISVSPATGLPKFDLMLLGMGPDGHVASLFPGHPLVKENEKWVTFIKDSPKPPPERITFTFPVINSSAYIALVVCGAGKAGPVHAALGNSQNSDILPVQMVSPEGELVWFLDKDAASKL</sequence>
<dbReference type="PANTHER" id="PTHR11054:SF22">
    <property type="entry name" value="6-PHOSPHOGLUCONOLACTONASE 3, CHLOROPLASTIC"/>
    <property type="match status" value="1"/>
</dbReference>
<evidence type="ECO:0000256" key="2">
    <source>
        <dbReference type="ARBA" id="ARBA00004961"/>
    </source>
</evidence>